<gene>
    <name evidence="1" type="ORF">LTR16_011842</name>
</gene>
<sequence length="116" mass="12789">MPATQLFADGKGFLSTLDSHAPPKLYITGETGEDEAFDQLTLRQWVDEGFDVTYLHFNDGGPKYKRLLQSGRWHGTGREVCYTFGDAASEVLEAFLKPTAKLCALVAYYPSAIPAP</sequence>
<protein>
    <submittedName>
        <fullName evidence="1">Uncharacterized protein</fullName>
    </submittedName>
</protein>
<feature type="non-terminal residue" evidence="1">
    <location>
        <position position="116"/>
    </location>
</feature>
<comment type="caution">
    <text evidence="1">The sequence shown here is derived from an EMBL/GenBank/DDBJ whole genome shotgun (WGS) entry which is preliminary data.</text>
</comment>
<organism evidence="1 2">
    <name type="scientific">Cryomyces antarcticus</name>
    <dbReference type="NCBI Taxonomy" id="329879"/>
    <lineage>
        <taxon>Eukaryota</taxon>
        <taxon>Fungi</taxon>
        <taxon>Dikarya</taxon>
        <taxon>Ascomycota</taxon>
        <taxon>Pezizomycotina</taxon>
        <taxon>Dothideomycetes</taxon>
        <taxon>Dothideomycetes incertae sedis</taxon>
        <taxon>Cryomyces</taxon>
    </lineage>
</organism>
<evidence type="ECO:0000313" key="1">
    <source>
        <dbReference type="EMBL" id="KAK5039096.1"/>
    </source>
</evidence>
<keyword evidence="2" id="KW-1185">Reference proteome</keyword>
<name>A0ABR0IUU7_9PEZI</name>
<reference evidence="1 2" key="1">
    <citation type="submission" date="2023-08" db="EMBL/GenBank/DDBJ databases">
        <title>Black Yeasts Isolated from many extreme environments.</title>
        <authorList>
            <person name="Coleine C."/>
            <person name="Stajich J.E."/>
            <person name="Selbmann L."/>
        </authorList>
    </citation>
    <scope>NUCLEOTIDE SEQUENCE [LARGE SCALE GENOMIC DNA]</scope>
    <source>
        <strain evidence="1 2">CCFEE 536</strain>
    </source>
</reference>
<dbReference type="Proteomes" id="UP001357485">
    <property type="component" value="Unassembled WGS sequence"/>
</dbReference>
<proteinExistence type="predicted"/>
<evidence type="ECO:0000313" key="2">
    <source>
        <dbReference type="Proteomes" id="UP001357485"/>
    </source>
</evidence>
<accession>A0ABR0IUU7</accession>
<dbReference type="EMBL" id="JAVRRA010028439">
    <property type="protein sequence ID" value="KAK5039096.1"/>
    <property type="molecule type" value="Genomic_DNA"/>
</dbReference>